<dbReference type="AlphaFoldDB" id="A0A1A9ZH22"/>
<evidence type="ECO:0000313" key="2">
    <source>
        <dbReference type="Proteomes" id="UP000092445"/>
    </source>
</evidence>
<evidence type="ECO:0000313" key="1">
    <source>
        <dbReference type="EnsemblMetazoa" id="GPAI014498-PA"/>
    </source>
</evidence>
<proteinExistence type="predicted"/>
<dbReference type="EnsemblMetazoa" id="GPAI014498-RA">
    <property type="protein sequence ID" value="GPAI014498-PA"/>
    <property type="gene ID" value="GPAI014498"/>
</dbReference>
<accession>A0A1A9ZH22</accession>
<organism evidence="1 2">
    <name type="scientific">Glossina pallidipes</name>
    <name type="common">Tsetse fly</name>
    <dbReference type="NCBI Taxonomy" id="7398"/>
    <lineage>
        <taxon>Eukaryota</taxon>
        <taxon>Metazoa</taxon>
        <taxon>Ecdysozoa</taxon>
        <taxon>Arthropoda</taxon>
        <taxon>Hexapoda</taxon>
        <taxon>Insecta</taxon>
        <taxon>Pterygota</taxon>
        <taxon>Neoptera</taxon>
        <taxon>Endopterygota</taxon>
        <taxon>Diptera</taxon>
        <taxon>Brachycera</taxon>
        <taxon>Muscomorpha</taxon>
        <taxon>Hippoboscoidea</taxon>
        <taxon>Glossinidae</taxon>
        <taxon>Glossina</taxon>
    </lineage>
</organism>
<dbReference type="Proteomes" id="UP000092445">
    <property type="component" value="Unassembled WGS sequence"/>
</dbReference>
<reference evidence="1" key="2">
    <citation type="submission" date="2020-05" db="UniProtKB">
        <authorList>
            <consortium name="EnsemblMetazoa"/>
        </authorList>
    </citation>
    <scope>IDENTIFICATION</scope>
    <source>
        <strain evidence="1">IAEA</strain>
    </source>
</reference>
<reference evidence="2" key="1">
    <citation type="submission" date="2014-03" db="EMBL/GenBank/DDBJ databases">
        <authorList>
            <person name="Aksoy S."/>
            <person name="Warren W."/>
            <person name="Wilson R.K."/>
        </authorList>
    </citation>
    <scope>NUCLEOTIDE SEQUENCE [LARGE SCALE GENOMIC DNA]</scope>
    <source>
        <strain evidence="2">IAEA</strain>
    </source>
</reference>
<keyword evidence="2" id="KW-1185">Reference proteome</keyword>
<name>A0A1A9ZH22_GLOPL</name>
<dbReference type="VEuPathDB" id="VectorBase:GPAI014498"/>
<sequence length="110" mass="12976">MLFIDVYVEFFNNMINKNNYLKINLLIYNLIIFKVSHCHIVNLNLSTNHKYPTNTKAIAFFHRHVACDLKPKFLASYHLFECVKDIIKTSSNSNTCRFVLSRKFNDITLD</sequence>
<protein>
    <submittedName>
        <fullName evidence="1">Uncharacterized protein</fullName>
    </submittedName>
</protein>